<reference evidence="1" key="1">
    <citation type="submission" date="2023-05" db="EMBL/GenBank/DDBJ databases">
        <authorList>
            <consortium name="ELIXIR-Norway"/>
        </authorList>
    </citation>
    <scope>NUCLEOTIDE SEQUENCE</scope>
</reference>
<dbReference type="Proteomes" id="UP001162501">
    <property type="component" value="Chromosome 33"/>
</dbReference>
<evidence type="ECO:0000313" key="1">
    <source>
        <dbReference type="EMBL" id="CAI9709093.1"/>
    </source>
</evidence>
<evidence type="ECO:0000313" key="2">
    <source>
        <dbReference type="Proteomes" id="UP001162501"/>
    </source>
</evidence>
<organism evidence="1 2">
    <name type="scientific">Rangifer tarandus platyrhynchus</name>
    <name type="common">Svalbard reindeer</name>
    <dbReference type="NCBI Taxonomy" id="3082113"/>
    <lineage>
        <taxon>Eukaryota</taxon>
        <taxon>Metazoa</taxon>
        <taxon>Chordata</taxon>
        <taxon>Craniata</taxon>
        <taxon>Vertebrata</taxon>
        <taxon>Euteleostomi</taxon>
        <taxon>Mammalia</taxon>
        <taxon>Eutheria</taxon>
        <taxon>Laurasiatheria</taxon>
        <taxon>Artiodactyla</taxon>
        <taxon>Ruminantia</taxon>
        <taxon>Pecora</taxon>
        <taxon>Cervidae</taxon>
        <taxon>Odocoileinae</taxon>
        <taxon>Rangifer</taxon>
    </lineage>
</organism>
<accession>A0ACB0F8A7</accession>
<name>A0ACB0F8A7_RANTA</name>
<proteinExistence type="predicted"/>
<gene>
    <name evidence="1" type="ORF">MRATA1EN3_LOCUS20306</name>
</gene>
<dbReference type="EMBL" id="OX596117">
    <property type="protein sequence ID" value="CAI9709093.1"/>
    <property type="molecule type" value="Genomic_DNA"/>
</dbReference>
<protein>
    <submittedName>
        <fullName evidence="1">Uncharacterized protein</fullName>
    </submittedName>
</protein>
<sequence>MPGPIPPTSHPYAGAGSYLRAPGPFAAPAPEREVGEPPGGRPCPGRAARGFPGRRASPPRFLRPAPCPPIGLRRPAPHTRRSPGRPPGGASAGSGSVPVPSVPAVRGASDLSRRRPQRLGPAATGGHTPAKRTPQGFPSLSE</sequence>